<reference evidence="3" key="1">
    <citation type="journal article" date="2016" name="Nature">
        <title>The genome of the seagrass Zostera marina reveals angiosperm adaptation to the sea.</title>
        <authorList>
            <person name="Olsen J.L."/>
            <person name="Rouze P."/>
            <person name="Verhelst B."/>
            <person name="Lin Y.-C."/>
            <person name="Bayer T."/>
            <person name="Collen J."/>
            <person name="Dattolo E."/>
            <person name="De Paoli E."/>
            <person name="Dittami S."/>
            <person name="Maumus F."/>
            <person name="Michel G."/>
            <person name="Kersting A."/>
            <person name="Lauritano C."/>
            <person name="Lohaus R."/>
            <person name="Toepel M."/>
            <person name="Tonon T."/>
            <person name="Vanneste K."/>
            <person name="Amirebrahimi M."/>
            <person name="Brakel J."/>
            <person name="Bostroem C."/>
            <person name="Chovatia M."/>
            <person name="Grimwood J."/>
            <person name="Jenkins J.W."/>
            <person name="Jueterbock A."/>
            <person name="Mraz A."/>
            <person name="Stam W.T."/>
            <person name="Tice H."/>
            <person name="Bornberg-Bauer E."/>
            <person name="Green P.J."/>
            <person name="Pearson G.A."/>
            <person name="Procaccini G."/>
            <person name="Duarte C.M."/>
            <person name="Schmutz J."/>
            <person name="Reusch T.B.H."/>
            <person name="Van de Peer Y."/>
        </authorList>
    </citation>
    <scope>NUCLEOTIDE SEQUENCE [LARGE SCALE GENOMIC DNA]</scope>
    <source>
        <strain evidence="3">cv. Finnish</strain>
    </source>
</reference>
<dbReference type="InterPro" id="IPR004320">
    <property type="entry name" value="BPS1_pln"/>
</dbReference>
<sequence length="299" mass="33268">MEVFSSSPTCFIPLPSISLPTRFNHLAETVDVSLQKLKSWLQASAASTPSDNSLSNGLAELSRVSSLVENLLQVPTTQRMIIGIRGKNCFDVVLDGYVGLLEACNVIRELLMMTKERSQGLHSVFRRKGANRATTCSIDAFVISRGSKKKIVHQCLNQSNQVSENCSRYSEAEKDLETLVLLKVMGDVIIISASVLSYLLTYFLSSCGNWCPWKVPTRFLLKNRVNRGNVLSQVDDSIHALRMLFSGKGGGDVDGVAMRETQRRLKAVEEQMDHLEIKLENLFKGMIQNRVSLLNIISN</sequence>
<dbReference type="Proteomes" id="UP000036987">
    <property type="component" value="Unassembled WGS sequence"/>
</dbReference>
<keyword evidence="3" id="KW-1185">Reference proteome</keyword>
<organism evidence="2 3">
    <name type="scientific">Zostera marina</name>
    <name type="common">Eelgrass</name>
    <dbReference type="NCBI Taxonomy" id="29655"/>
    <lineage>
        <taxon>Eukaryota</taxon>
        <taxon>Viridiplantae</taxon>
        <taxon>Streptophyta</taxon>
        <taxon>Embryophyta</taxon>
        <taxon>Tracheophyta</taxon>
        <taxon>Spermatophyta</taxon>
        <taxon>Magnoliopsida</taxon>
        <taxon>Liliopsida</taxon>
        <taxon>Zosteraceae</taxon>
        <taxon>Zostera</taxon>
    </lineage>
</organism>
<evidence type="ECO:0000313" key="2">
    <source>
        <dbReference type="EMBL" id="KMZ58896.1"/>
    </source>
</evidence>
<dbReference type="PANTHER" id="PTHR33070">
    <property type="entry name" value="OS06G0725500 PROTEIN"/>
    <property type="match status" value="1"/>
</dbReference>
<dbReference type="PANTHER" id="PTHR33070:SF129">
    <property type="entry name" value="DUF241 DOMAIN PROTEIN"/>
    <property type="match status" value="1"/>
</dbReference>
<dbReference type="OrthoDB" id="1701699at2759"/>
<evidence type="ECO:0000313" key="3">
    <source>
        <dbReference type="Proteomes" id="UP000036987"/>
    </source>
</evidence>
<proteinExistence type="predicted"/>
<evidence type="ECO:0000256" key="1">
    <source>
        <dbReference type="SAM" id="Coils"/>
    </source>
</evidence>
<protein>
    <submittedName>
        <fullName evidence="2">Uncharacterized protein</fullName>
    </submittedName>
</protein>
<keyword evidence="1" id="KW-0175">Coiled coil</keyword>
<accession>A0A0K9NQ51</accession>
<comment type="caution">
    <text evidence="2">The sequence shown here is derived from an EMBL/GenBank/DDBJ whole genome shotgun (WGS) entry which is preliminary data.</text>
</comment>
<dbReference type="EMBL" id="LFYR01001858">
    <property type="protein sequence ID" value="KMZ58896.1"/>
    <property type="molecule type" value="Genomic_DNA"/>
</dbReference>
<dbReference type="AlphaFoldDB" id="A0A0K9NQ51"/>
<dbReference type="GO" id="GO:0048364">
    <property type="term" value="P:root development"/>
    <property type="evidence" value="ECO:0007669"/>
    <property type="project" value="InterPro"/>
</dbReference>
<dbReference type="OMA" id="CIFESLL"/>
<dbReference type="GO" id="GO:0048367">
    <property type="term" value="P:shoot system development"/>
    <property type="evidence" value="ECO:0007669"/>
    <property type="project" value="InterPro"/>
</dbReference>
<name>A0A0K9NQ51_ZOSMR</name>
<dbReference type="Pfam" id="PF03087">
    <property type="entry name" value="BPS1"/>
    <property type="match status" value="1"/>
</dbReference>
<feature type="coiled-coil region" evidence="1">
    <location>
        <begin position="258"/>
        <end position="285"/>
    </location>
</feature>
<gene>
    <name evidence="2" type="ORF">ZOSMA_72G00570</name>
</gene>